<protein>
    <recommendedName>
        <fullName evidence="9">Golgi SNAP receptor complex member 1</fullName>
    </recommendedName>
</protein>
<dbReference type="PIRSF" id="PIRSF027109">
    <property type="entry name" value="Golgi_SNARE"/>
    <property type="match status" value="1"/>
</dbReference>
<comment type="similarity">
    <text evidence="2 9">Belongs to the GOSR1 family.</text>
</comment>
<dbReference type="GO" id="GO:0000139">
    <property type="term" value="C:Golgi membrane"/>
    <property type="evidence" value="ECO:0007669"/>
    <property type="project" value="UniProtKB-SubCell"/>
</dbReference>
<dbReference type="GO" id="GO:0005484">
    <property type="term" value="F:SNAP receptor activity"/>
    <property type="evidence" value="ECO:0007669"/>
    <property type="project" value="TreeGrafter"/>
</dbReference>
<comment type="subunit">
    <text evidence="9">Component of several multiprotein Golgi SNARE complexes.</text>
</comment>
<dbReference type="PANTHER" id="PTHR21094:SF2">
    <property type="entry name" value="GOLGI SNAP RECEPTOR COMPLEX MEMBER 1"/>
    <property type="match status" value="1"/>
</dbReference>
<dbReference type="GO" id="GO:0005797">
    <property type="term" value="C:Golgi medial cisterna"/>
    <property type="evidence" value="ECO:0007669"/>
    <property type="project" value="TreeGrafter"/>
</dbReference>
<gene>
    <name evidence="12" type="ORF">BCR35DRAFT_304715</name>
</gene>
<evidence type="ECO:0000256" key="8">
    <source>
        <dbReference type="ARBA" id="ARBA00023136"/>
    </source>
</evidence>
<dbReference type="PANTHER" id="PTHR21094">
    <property type="entry name" value="GOS-28 SNARE- RELATED"/>
    <property type="match status" value="1"/>
</dbReference>
<accession>A0A1Y2F6L1</accession>
<keyword evidence="6 11" id="KW-1133">Transmembrane helix</keyword>
<evidence type="ECO:0000256" key="5">
    <source>
        <dbReference type="ARBA" id="ARBA00022927"/>
    </source>
</evidence>
<proteinExistence type="inferred from homology"/>
<dbReference type="STRING" id="106004.A0A1Y2F6L1"/>
<evidence type="ECO:0000313" key="13">
    <source>
        <dbReference type="Proteomes" id="UP000193467"/>
    </source>
</evidence>
<dbReference type="Pfam" id="PF12352">
    <property type="entry name" value="V-SNARE_C"/>
    <property type="match status" value="1"/>
</dbReference>
<keyword evidence="8 9" id="KW-0472">Membrane</keyword>
<keyword evidence="10" id="KW-0175">Coiled coil</keyword>
<dbReference type="GO" id="GO:0015031">
    <property type="term" value="P:protein transport"/>
    <property type="evidence" value="ECO:0007669"/>
    <property type="project" value="UniProtKB-KW"/>
</dbReference>
<comment type="subcellular location">
    <subcellularLocation>
        <location evidence="1">Golgi apparatus membrane</location>
        <topology evidence="1">Single-pass type IV membrane protein</topology>
    </subcellularLocation>
</comment>
<dbReference type="AlphaFoldDB" id="A0A1Y2F6L1"/>
<reference evidence="12 13" key="1">
    <citation type="submission" date="2016-07" db="EMBL/GenBank/DDBJ databases">
        <title>Pervasive Adenine N6-methylation of Active Genes in Fungi.</title>
        <authorList>
            <consortium name="DOE Joint Genome Institute"/>
            <person name="Mondo S.J."/>
            <person name="Dannebaum R.O."/>
            <person name="Kuo R.C."/>
            <person name="Labutti K."/>
            <person name="Haridas S."/>
            <person name="Kuo A."/>
            <person name="Salamov A."/>
            <person name="Ahrendt S.R."/>
            <person name="Lipzen A."/>
            <person name="Sullivan W."/>
            <person name="Andreopoulos W.B."/>
            <person name="Clum A."/>
            <person name="Lindquist E."/>
            <person name="Daum C."/>
            <person name="Ramamoorthy G.K."/>
            <person name="Gryganskyi A."/>
            <person name="Culley D."/>
            <person name="Magnuson J.K."/>
            <person name="James T.Y."/>
            <person name="O'Malley M.A."/>
            <person name="Stajich J.E."/>
            <person name="Spatafora J.W."/>
            <person name="Visel A."/>
            <person name="Grigoriev I.V."/>
        </authorList>
    </citation>
    <scope>NUCLEOTIDE SEQUENCE [LARGE SCALE GENOMIC DNA]</scope>
    <source>
        <strain evidence="12 13">62-1032</strain>
    </source>
</reference>
<dbReference type="GO" id="GO:0005801">
    <property type="term" value="C:cis-Golgi network"/>
    <property type="evidence" value="ECO:0007669"/>
    <property type="project" value="InterPro"/>
</dbReference>
<dbReference type="GO" id="GO:0031201">
    <property type="term" value="C:SNARE complex"/>
    <property type="evidence" value="ECO:0007669"/>
    <property type="project" value="TreeGrafter"/>
</dbReference>
<keyword evidence="13" id="KW-1185">Reference proteome</keyword>
<dbReference type="InterPro" id="IPR023601">
    <property type="entry name" value="Golgi_SNAP_su1"/>
</dbReference>
<comment type="caution">
    <text evidence="12">The sequence shown here is derived from an EMBL/GenBank/DDBJ whole genome shotgun (WGS) entry which is preliminary data.</text>
</comment>
<evidence type="ECO:0000256" key="6">
    <source>
        <dbReference type="ARBA" id="ARBA00022989"/>
    </source>
</evidence>
<evidence type="ECO:0000313" key="12">
    <source>
        <dbReference type="EMBL" id="ORY79307.1"/>
    </source>
</evidence>
<name>A0A1Y2F6L1_9BASI</name>
<evidence type="ECO:0000256" key="3">
    <source>
        <dbReference type="ARBA" id="ARBA00022448"/>
    </source>
</evidence>
<dbReference type="OrthoDB" id="422156at2759"/>
<keyword evidence="5 9" id="KW-0653">Protein transport</keyword>
<dbReference type="GO" id="GO:0048219">
    <property type="term" value="P:inter-Golgi cisterna vesicle-mediated transport"/>
    <property type="evidence" value="ECO:0007669"/>
    <property type="project" value="TreeGrafter"/>
</dbReference>
<organism evidence="12 13">
    <name type="scientific">Leucosporidium creatinivorum</name>
    <dbReference type="NCBI Taxonomy" id="106004"/>
    <lineage>
        <taxon>Eukaryota</taxon>
        <taxon>Fungi</taxon>
        <taxon>Dikarya</taxon>
        <taxon>Basidiomycota</taxon>
        <taxon>Pucciniomycotina</taxon>
        <taxon>Microbotryomycetes</taxon>
        <taxon>Leucosporidiales</taxon>
        <taxon>Leucosporidium</taxon>
    </lineage>
</organism>
<evidence type="ECO:0000256" key="1">
    <source>
        <dbReference type="ARBA" id="ARBA00004409"/>
    </source>
</evidence>
<feature type="transmembrane region" description="Helical" evidence="11">
    <location>
        <begin position="208"/>
        <end position="226"/>
    </location>
</feature>
<dbReference type="InParanoid" id="A0A1Y2F6L1"/>
<keyword evidence="9" id="KW-0931">ER-Golgi transport</keyword>
<evidence type="ECO:0000256" key="7">
    <source>
        <dbReference type="ARBA" id="ARBA00023034"/>
    </source>
</evidence>
<sequence length="227" mass="24884">METVRRDLHQTTAAVSGLLTKYSKLAASASTSYSSSGLLKDDLTRRKEELETEIDGTIDTFAAQIERLYSFHATAQPPPSASATHALERHREVLSEYKRDYARTKASLRDAEQRANLLGSVREEISAFKSSSNSSATDALLSERNHIDNSHRMADATLDQAYATRAEFAAQRAGLTGIQARMSGVVAQVPALNSIVGMINSRRRRDSVIMGSVMAGCVLLILWYLFG</sequence>
<evidence type="ECO:0000256" key="10">
    <source>
        <dbReference type="SAM" id="Coils"/>
    </source>
</evidence>
<keyword evidence="3 9" id="KW-0813">Transport</keyword>
<evidence type="ECO:0000256" key="9">
    <source>
        <dbReference type="PIRNR" id="PIRNR027109"/>
    </source>
</evidence>
<dbReference type="GO" id="GO:0006906">
    <property type="term" value="P:vesicle fusion"/>
    <property type="evidence" value="ECO:0007669"/>
    <property type="project" value="TreeGrafter"/>
</dbReference>
<feature type="coiled-coil region" evidence="10">
    <location>
        <begin position="87"/>
        <end position="114"/>
    </location>
</feature>
<dbReference type="GO" id="GO:0006888">
    <property type="term" value="P:endoplasmic reticulum to Golgi vesicle-mediated transport"/>
    <property type="evidence" value="ECO:0007669"/>
    <property type="project" value="InterPro"/>
</dbReference>
<keyword evidence="4 11" id="KW-0812">Transmembrane</keyword>
<dbReference type="EMBL" id="MCGR01000027">
    <property type="protein sequence ID" value="ORY79307.1"/>
    <property type="molecule type" value="Genomic_DNA"/>
</dbReference>
<evidence type="ECO:0000256" key="2">
    <source>
        <dbReference type="ARBA" id="ARBA00008473"/>
    </source>
</evidence>
<evidence type="ECO:0000256" key="11">
    <source>
        <dbReference type="SAM" id="Phobius"/>
    </source>
</evidence>
<evidence type="ECO:0000256" key="4">
    <source>
        <dbReference type="ARBA" id="ARBA00022692"/>
    </source>
</evidence>
<keyword evidence="7 9" id="KW-0333">Golgi apparatus</keyword>
<comment type="function">
    <text evidence="9">Involved in transport from the ER to the Golgi apparatus as well as in intra-Golgi transport. It belongs to a super-family of proteins called t-SNAREs or soluble NSF (N-ethylmaleimide-sensitive factor) attachment protein receptor.</text>
</comment>
<dbReference type="Proteomes" id="UP000193467">
    <property type="component" value="Unassembled WGS sequence"/>
</dbReference>